<keyword evidence="7" id="KW-0238">DNA-binding</keyword>
<dbReference type="GO" id="GO:0003700">
    <property type="term" value="F:DNA-binding transcription factor activity"/>
    <property type="evidence" value="ECO:0007669"/>
    <property type="project" value="InterPro"/>
</dbReference>
<dbReference type="KEGG" id="amt:Amet_1138"/>
<comment type="function">
    <text evidence="9">May play the central regulatory role in sporulation. It may be an element of the effector pathway responsible for the activation of sporulation genes in response to nutritional stress. Spo0A may act in concert with spo0H (a sigma factor) to control the expression of some genes that are critical to the sporulation process.</text>
</comment>
<dbReference type="SUPFAM" id="SSF52172">
    <property type="entry name" value="CheY-like"/>
    <property type="match status" value="1"/>
</dbReference>
<dbReference type="STRING" id="293826.Amet_1138"/>
<feature type="modified residue" description="4-aspartylphosphate" evidence="10">
    <location>
        <position position="55"/>
    </location>
</feature>
<feature type="domain" description="HTH araC/xylS-type" evidence="11">
    <location>
        <begin position="148"/>
        <end position="249"/>
    </location>
</feature>
<dbReference type="eggNOG" id="COG2207">
    <property type="taxonomic scope" value="Bacteria"/>
</dbReference>
<protein>
    <recommendedName>
        <fullName evidence="2">Stage 0 sporulation protein A homolog</fullName>
    </recommendedName>
</protein>
<accession>A6TMD1</accession>
<dbReference type="InterPro" id="IPR020449">
    <property type="entry name" value="Tscrpt_reg_AraC-type_HTH"/>
</dbReference>
<dbReference type="PROSITE" id="PS50110">
    <property type="entry name" value="RESPONSE_REGULATORY"/>
    <property type="match status" value="1"/>
</dbReference>
<dbReference type="InterPro" id="IPR001789">
    <property type="entry name" value="Sig_transdc_resp-reg_receiver"/>
</dbReference>
<dbReference type="GO" id="GO:0000160">
    <property type="term" value="P:phosphorelay signal transduction system"/>
    <property type="evidence" value="ECO:0007669"/>
    <property type="project" value="UniProtKB-KW"/>
</dbReference>
<keyword evidence="6" id="KW-0805">Transcription regulation</keyword>
<dbReference type="PRINTS" id="PR00032">
    <property type="entry name" value="HTHARAC"/>
</dbReference>
<dbReference type="Pfam" id="PF00072">
    <property type="entry name" value="Response_reg"/>
    <property type="match status" value="1"/>
</dbReference>
<dbReference type="InterPro" id="IPR018060">
    <property type="entry name" value="HTH_AraC"/>
</dbReference>
<dbReference type="SUPFAM" id="SSF46689">
    <property type="entry name" value="Homeodomain-like"/>
    <property type="match status" value="1"/>
</dbReference>
<feature type="domain" description="Response regulatory" evidence="12">
    <location>
        <begin position="3"/>
        <end position="120"/>
    </location>
</feature>
<evidence type="ECO:0000259" key="12">
    <source>
        <dbReference type="PROSITE" id="PS50110"/>
    </source>
</evidence>
<dbReference type="Proteomes" id="UP000001572">
    <property type="component" value="Chromosome"/>
</dbReference>
<dbReference type="InterPro" id="IPR011006">
    <property type="entry name" value="CheY-like_superfamily"/>
</dbReference>
<reference evidence="14" key="1">
    <citation type="journal article" date="2016" name="Genome Announc.">
        <title>Complete genome sequence of Alkaliphilus metalliredigens strain QYMF, an alkaliphilic and metal-reducing bacterium isolated from borax-contaminated leachate ponds.</title>
        <authorList>
            <person name="Hwang C."/>
            <person name="Copeland A."/>
            <person name="Lucas S."/>
            <person name="Lapidus A."/>
            <person name="Barry K."/>
            <person name="Detter J.C."/>
            <person name="Glavina Del Rio T."/>
            <person name="Hammon N."/>
            <person name="Israni S."/>
            <person name="Dalin E."/>
            <person name="Tice H."/>
            <person name="Pitluck S."/>
            <person name="Chertkov O."/>
            <person name="Brettin T."/>
            <person name="Bruce D."/>
            <person name="Han C."/>
            <person name="Schmutz J."/>
            <person name="Larimer F."/>
            <person name="Land M.L."/>
            <person name="Hauser L."/>
            <person name="Kyrpides N."/>
            <person name="Mikhailova N."/>
            <person name="Ye Q."/>
            <person name="Zhou J."/>
            <person name="Richardson P."/>
            <person name="Fields M.W."/>
        </authorList>
    </citation>
    <scope>NUCLEOTIDE SEQUENCE [LARGE SCALE GENOMIC DNA]</scope>
    <source>
        <strain evidence="14">QYMF</strain>
    </source>
</reference>
<keyword evidence="14" id="KW-1185">Reference proteome</keyword>
<dbReference type="PROSITE" id="PS01124">
    <property type="entry name" value="HTH_ARAC_FAMILY_2"/>
    <property type="match status" value="1"/>
</dbReference>
<dbReference type="SMART" id="SM00342">
    <property type="entry name" value="HTH_ARAC"/>
    <property type="match status" value="1"/>
</dbReference>
<name>A6TMD1_ALKMQ</name>
<sequence>MFKVLIADDEPKIRKGLKQWIEESSYKFQVVAEAKNGKEALEYTIKASPELFLVDINMPMMNGLDFISQMKKISPNSIVVIITGYDDFQYAHKAIKFNVFDYLLKPVSKNEFNNLLRKVTETLGNRADEAEVMEVTTEKNAAYSSMIRSVKDYIDDHFDDSQLDLSHIAQLFDTSKSYISKRMKQELGKSFVEYLTDIRLEKAKKILENHHARMTMYHVSTRVGYTSQHYFSRVFKKTYGISPMEYRNKFNKL</sequence>
<evidence type="ECO:0000256" key="6">
    <source>
        <dbReference type="ARBA" id="ARBA00023015"/>
    </source>
</evidence>
<keyword evidence="3" id="KW-0963">Cytoplasm</keyword>
<evidence type="ECO:0000256" key="9">
    <source>
        <dbReference type="ARBA" id="ARBA00024867"/>
    </source>
</evidence>
<dbReference type="Gene3D" id="3.40.50.2300">
    <property type="match status" value="1"/>
</dbReference>
<evidence type="ECO:0000259" key="11">
    <source>
        <dbReference type="PROSITE" id="PS01124"/>
    </source>
</evidence>
<dbReference type="EMBL" id="CP000724">
    <property type="protein sequence ID" value="ABR47349.1"/>
    <property type="molecule type" value="Genomic_DNA"/>
</dbReference>
<dbReference type="AlphaFoldDB" id="A6TMD1"/>
<dbReference type="eggNOG" id="COG4753">
    <property type="taxonomic scope" value="Bacteria"/>
</dbReference>
<dbReference type="Gene3D" id="1.10.10.60">
    <property type="entry name" value="Homeodomain-like"/>
    <property type="match status" value="2"/>
</dbReference>
<dbReference type="GO" id="GO:0005737">
    <property type="term" value="C:cytoplasm"/>
    <property type="evidence" value="ECO:0007669"/>
    <property type="project" value="UniProtKB-SubCell"/>
</dbReference>
<keyword evidence="8" id="KW-0804">Transcription</keyword>
<dbReference type="SMART" id="SM00448">
    <property type="entry name" value="REC"/>
    <property type="match status" value="1"/>
</dbReference>
<dbReference type="Pfam" id="PF12833">
    <property type="entry name" value="HTH_18"/>
    <property type="match status" value="1"/>
</dbReference>
<evidence type="ECO:0000256" key="5">
    <source>
        <dbReference type="ARBA" id="ARBA00023012"/>
    </source>
</evidence>
<comment type="subcellular location">
    <subcellularLocation>
        <location evidence="1">Cytoplasm</location>
    </subcellularLocation>
</comment>
<evidence type="ECO:0000256" key="4">
    <source>
        <dbReference type="ARBA" id="ARBA00022553"/>
    </source>
</evidence>
<dbReference type="PANTHER" id="PTHR42713">
    <property type="entry name" value="HISTIDINE KINASE-RELATED"/>
    <property type="match status" value="1"/>
</dbReference>
<evidence type="ECO:0000256" key="1">
    <source>
        <dbReference type="ARBA" id="ARBA00004496"/>
    </source>
</evidence>
<dbReference type="PANTHER" id="PTHR42713:SF3">
    <property type="entry name" value="TRANSCRIPTIONAL REGULATORY PROTEIN HPTR"/>
    <property type="match status" value="1"/>
</dbReference>
<evidence type="ECO:0000313" key="13">
    <source>
        <dbReference type="EMBL" id="ABR47349.1"/>
    </source>
</evidence>
<evidence type="ECO:0000256" key="7">
    <source>
        <dbReference type="ARBA" id="ARBA00023125"/>
    </source>
</evidence>
<evidence type="ECO:0000313" key="14">
    <source>
        <dbReference type="Proteomes" id="UP000001572"/>
    </source>
</evidence>
<gene>
    <name evidence="13" type="ordered locus">Amet_1138</name>
</gene>
<organism evidence="13 14">
    <name type="scientific">Alkaliphilus metalliredigens (strain QYMF)</name>
    <dbReference type="NCBI Taxonomy" id="293826"/>
    <lineage>
        <taxon>Bacteria</taxon>
        <taxon>Bacillati</taxon>
        <taxon>Bacillota</taxon>
        <taxon>Clostridia</taxon>
        <taxon>Peptostreptococcales</taxon>
        <taxon>Natronincolaceae</taxon>
        <taxon>Alkaliphilus</taxon>
    </lineage>
</organism>
<evidence type="ECO:0000256" key="8">
    <source>
        <dbReference type="ARBA" id="ARBA00023163"/>
    </source>
</evidence>
<proteinExistence type="predicted"/>
<evidence type="ECO:0000256" key="10">
    <source>
        <dbReference type="PROSITE-ProRule" id="PRU00169"/>
    </source>
</evidence>
<dbReference type="InterPro" id="IPR051552">
    <property type="entry name" value="HptR"/>
</dbReference>
<evidence type="ECO:0000256" key="2">
    <source>
        <dbReference type="ARBA" id="ARBA00018672"/>
    </source>
</evidence>
<dbReference type="GO" id="GO:0043565">
    <property type="term" value="F:sequence-specific DNA binding"/>
    <property type="evidence" value="ECO:0007669"/>
    <property type="project" value="InterPro"/>
</dbReference>
<keyword evidence="5" id="KW-0902">Two-component regulatory system</keyword>
<dbReference type="CDD" id="cd17536">
    <property type="entry name" value="REC_YesN-like"/>
    <property type="match status" value="1"/>
</dbReference>
<evidence type="ECO:0000256" key="3">
    <source>
        <dbReference type="ARBA" id="ARBA00022490"/>
    </source>
</evidence>
<dbReference type="RefSeq" id="WP_012062390.1">
    <property type="nucleotide sequence ID" value="NC_009633.1"/>
</dbReference>
<keyword evidence="4 10" id="KW-0597">Phosphoprotein</keyword>
<dbReference type="InterPro" id="IPR009057">
    <property type="entry name" value="Homeodomain-like_sf"/>
</dbReference>
<dbReference type="HOGENOM" id="CLU_000445_5_1_9"/>